<dbReference type="RefSeq" id="WP_094377779.1">
    <property type="nucleotide sequence ID" value="NZ_NOKA02000020.1"/>
</dbReference>
<reference evidence="3" key="3">
    <citation type="submission" date="2018-07" db="EMBL/GenBank/DDBJ databases">
        <authorList>
            <person name="Quirk P.G."/>
            <person name="Krulwich T.A."/>
        </authorList>
    </citation>
    <scope>NUCLEOTIDE SEQUENCE</scope>
    <source>
        <strain evidence="3">CCRI-19302</strain>
    </source>
</reference>
<dbReference type="InterPro" id="IPR010839">
    <property type="entry name" value="AtuA_N"/>
</dbReference>
<dbReference type="Proteomes" id="UP000216411">
    <property type="component" value="Unassembled WGS sequence"/>
</dbReference>
<dbReference type="AlphaFoldDB" id="A0A255IDQ3"/>
<dbReference type="EMBL" id="QICS01000004">
    <property type="protein sequence ID" value="PXV91112.1"/>
    <property type="molecule type" value="Genomic_DNA"/>
</dbReference>
<dbReference type="PANTHER" id="PTHR47472">
    <property type="entry name" value="PROPIONYL-COA CARBOXYLASE"/>
    <property type="match status" value="1"/>
</dbReference>
<feature type="domain" description="Acyclic terpene utilisation N-terminal" evidence="1">
    <location>
        <begin position="4"/>
        <end position="447"/>
    </location>
</feature>
<dbReference type="EMBL" id="NOKA02000020">
    <property type="protein sequence ID" value="RDY31180.1"/>
    <property type="molecule type" value="Genomic_DNA"/>
</dbReference>
<evidence type="ECO:0000313" key="2">
    <source>
        <dbReference type="EMBL" id="PXV91112.1"/>
    </source>
</evidence>
<evidence type="ECO:0000313" key="5">
    <source>
        <dbReference type="Proteomes" id="UP000247523"/>
    </source>
</evidence>
<evidence type="ECO:0000313" key="3">
    <source>
        <dbReference type="EMBL" id="RDY31180.1"/>
    </source>
</evidence>
<dbReference type="Proteomes" id="UP000247523">
    <property type="component" value="Unassembled WGS sequence"/>
</dbReference>
<dbReference type="PANTHER" id="PTHR47472:SF1">
    <property type="entry name" value="DUF1446-DOMAIN-CONTAINING PROTEIN"/>
    <property type="match status" value="1"/>
</dbReference>
<evidence type="ECO:0000313" key="4">
    <source>
        <dbReference type="Proteomes" id="UP000216411"/>
    </source>
</evidence>
<proteinExistence type="predicted"/>
<reference evidence="3 4" key="1">
    <citation type="journal article" date="2017" name="Genome Announc.">
        <title>Draft Genome Sequence of a Sporulating and Motile Strain of Lachnotalea glycerini Isolated from Water in Quebec City, Canada.</title>
        <authorList>
            <person name="Maheux A.F."/>
            <person name="Boudreau D.K."/>
            <person name="Berube E."/>
            <person name="Boissinot M."/>
            <person name="Raymond F."/>
            <person name="Brodeur S."/>
            <person name="Corbeil J."/>
            <person name="Isabel S."/>
            <person name="Omar R.F."/>
            <person name="Bergeron M.G."/>
        </authorList>
    </citation>
    <scope>NUCLEOTIDE SEQUENCE [LARGE SCALE GENOMIC DNA]</scope>
    <source>
        <strain evidence="3 4">CCRI-19302</strain>
    </source>
</reference>
<gene>
    <name evidence="2" type="ORF">C8E03_104120</name>
    <name evidence="3" type="ORF">CG710_010880</name>
</gene>
<accession>A0A255IDQ3</accession>
<evidence type="ECO:0000259" key="1">
    <source>
        <dbReference type="Pfam" id="PF07287"/>
    </source>
</evidence>
<protein>
    <submittedName>
        <fullName evidence="3">DUF1446 domain-containing protein</fullName>
    </submittedName>
</protein>
<sequence length="451" mass="49275">MRTIRIGSGAGYAGDRIEPAVELMEKGNLNYIIFECLAERTIALGQKEKLKDATKGYNSFLEYRMNHILPLLKDNNIKVITNMGAANVKAAADKTLEIANQLGVKGIKIAYVTGDDISDNLDFYADYKVLETGYQLKEMKANIMSANAYMGCEGITEALKNGADVVITGRVSDPALVIGALVYEFGWDADKDADKMGQAVLAGHLLECAGQVTGGYYADPGYKEVPNLDRLGYPLVEIDASGAFVLSKVEGSGGIITTDTCKEQMIYEIHNPKAYLTPDAIADFSKVKFTQEGNDRVRVENATSHGKPKELKVSIGYEDCYIGEGEISYGGANCLSRARLAEDVVRKRLNLIGAKLEEYRCDYIGYNSLYRDKLSTLPNGETNSEIRLRISGRTKDEWNAAQIANEVEALYTNGPAGGGGVVKRVEQIVSVCSIFVARKDVTATVHYLEVE</sequence>
<keyword evidence="4" id="KW-1185">Reference proteome</keyword>
<name>A0A255IDQ3_9FIRM</name>
<organism evidence="3 4">
    <name type="scientific">Lachnotalea glycerini</name>
    <dbReference type="NCBI Taxonomy" id="1763509"/>
    <lineage>
        <taxon>Bacteria</taxon>
        <taxon>Bacillati</taxon>
        <taxon>Bacillota</taxon>
        <taxon>Clostridia</taxon>
        <taxon>Lachnospirales</taxon>
        <taxon>Lachnospiraceae</taxon>
        <taxon>Lachnotalea</taxon>
    </lineage>
</organism>
<comment type="caution">
    <text evidence="3">The sequence shown here is derived from an EMBL/GenBank/DDBJ whole genome shotgun (WGS) entry which is preliminary data.</text>
</comment>
<reference evidence="2 5" key="2">
    <citation type="submission" date="2018-05" db="EMBL/GenBank/DDBJ databases">
        <title>Genomic Encyclopedia of Type Strains, Phase IV (KMG-IV): sequencing the most valuable type-strain genomes for metagenomic binning, comparative biology and taxonomic classification.</title>
        <authorList>
            <person name="Goeker M."/>
        </authorList>
    </citation>
    <scope>NUCLEOTIDE SEQUENCE [LARGE SCALE GENOMIC DNA]</scope>
    <source>
        <strain evidence="2 5">DSM 28816</strain>
    </source>
</reference>
<dbReference type="OrthoDB" id="9763456at2"/>
<dbReference type="Pfam" id="PF07287">
    <property type="entry name" value="AtuA"/>
    <property type="match status" value="1"/>
</dbReference>